<keyword evidence="2" id="KW-0472">Membrane</keyword>
<proteinExistence type="predicted"/>
<dbReference type="HOGENOM" id="CLU_063578_0_0_1"/>
<reference evidence="4" key="1">
    <citation type="journal article" date="2010" name="Genome Biol.">
        <title>Genome sequence of the necrotrophic plant pathogen Pythium ultimum reveals original pathogenicity mechanisms and effector repertoire.</title>
        <authorList>
            <person name="Levesque C.A."/>
            <person name="Brouwer H."/>
            <person name="Cano L."/>
            <person name="Hamilton J.P."/>
            <person name="Holt C."/>
            <person name="Huitema E."/>
            <person name="Raffaele S."/>
            <person name="Robideau G.P."/>
            <person name="Thines M."/>
            <person name="Win J."/>
            <person name="Zerillo M.M."/>
            <person name="Beakes G.W."/>
            <person name="Boore J.L."/>
            <person name="Busam D."/>
            <person name="Dumas B."/>
            <person name="Ferriera S."/>
            <person name="Fuerstenberg S.I."/>
            <person name="Gachon C.M."/>
            <person name="Gaulin E."/>
            <person name="Govers F."/>
            <person name="Grenville-Briggs L."/>
            <person name="Horner N."/>
            <person name="Hostetler J."/>
            <person name="Jiang R.H."/>
            <person name="Johnson J."/>
            <person name="Krajaejun T."/>
            <person name="Lin H."/>
            <person name="Meijer H.J."/>
            <person name="Moore B."/>
            <person name="Morris P."/>
            <person name="Phuntmart V."/>
            <person name="Puiu D."/>
            <person name="Shetty J."/>
            <person name="Stajich J.E."/>
            <person name="Tripathy S."/>
            <person name="Wawra S."/>
            <person name="van West P."/>
            <person name="Whitty B.R."/>
            <person name="Coutinho P.M."/>
            <person name="Henrissat B."/>
            <person name="Martin F."/>
            <person name="Thomas P.D."/>
            <person name="Tyler B.M."/>
            <person name="De Vries R.P."/>
            <person name="Kamoun S."/>
            <person name="Yandell M."/>
            <person name="Tisserat N."/>
            <person name="Buell C.R."/>
        </authorList>
    </citation>
    <scope>NUCLEOTIDE SEQUENCE</scope>
    <source>
        <strain evidence="4">DAOM:BR144</strain>
    </source>
</reference>
<organism evidence="3 4">
    <name type="scientific">Globisporangium ultimum (strain ATCC 200006 / CBS 805.95 / DAOM BR144)</name>
    <name type="common">Pythium ultimum</name>
    <dbReference type="NCBI Taxonomy" id="431595"/>
    <lineage>
        <taxon>Eukaryota</taxon>
        <taxon>Sar</taxon>
        <taxon>Stramenopiles</taxon>
        <taxon>Oomycota</taxon>
        <taxon>Peronosporomycetes</taxon>
        <taxon>Pythiales</taxon>
        <taxon>Pythiaceae</taxon>
        <taxon>Globisporangium</taxon>
    </lineage>
</organism>
<dbReference type="VEuPathDB" id="FungiDB:PYU1_G013257"/>
<evidence type="ECO:0000256" key="2">
    <source>
        <dbReference type="SAM" id="Phobius"/>
    </source>
</evidence>
<feature type="transmembrane region" description="Helical" evidence="2">
    <location>
        <begin position="115"/>
        <end position="138"/>
    </location>
</feature>
<accession>K3X7T7</accession>
<evidence type="ECO:0000256" key="1">
    <source>
        <dbReference type="SAM" id="MobiDB-lite"/>
    </source>
</evidence>
<dbReference type="AlphaFoldDB" id="K3X7T7"/>
<evidence type="ECO:0000313" key="3">
    <source>
        <dbReference type="EnsemblProtists" id="PYU1_T013286"/>
    </source>
</evidence>
<keyword evidence="2" id="KW-1133">Transmembrane helix</keyword>
<feature type="region of interest" description="Disordered" evidence="1">
    <location>
        <begin position="313"/>
        <end position="364"/>
    </location>
</feature>
<name>K3X7T7_GLOUD</name>
<reference evidence="4" key="2">
    <citation type="submission" date="2010-04" db="EMBL/GenBank/DDBJ databases">
        <authorList>
            <person name="Buell R."/>
            <person name="Hamilton J."/>
            <person name="Hostetler J."/>
        </authorList>
    </citation>
    <scope>NUCLEOTIDE SEQUENCE [LARGE SCALE GENOMIC DNA]</scope>
    <source>
        <strain evidence="4">DAOM:BR144</strain>
    </source>
</reference>
<dbReference type="OMA" id="SGRTCWQ"/>
<protein>
    <submittedName>
        <fullName evidence="3">Uncharacterized protein</fullName>
    </submittedName>
</protein>
<keyword evidence="4" id="KW-1185">Reference proteome</keyword>
<sequence>MKNLLQLSLVLLAGVLASMAWYVTLMPFWLTQSGERGSAVYYSQGIGIWLNYTEHVGDITFDPGNSLWVPPQESAAHSFTDQCSTEESFCDNAIGELHKQYCQVRRVYCGAAMKFLQGALSVLTGLGLLIAVWSMLLITTRHRTVVDRYLMQLCIFCGLSYLIVAMVWYIFVFRLLIESTFYKDQYNRCAENSSNRSCWGMGVCVYMIIASALLYPMLSVLVANHVTNKFRQFQRVLRHLHESATIVDIPPPTIELKSSNVNDLNKTTLSEVMESSVATVKVDFSAEQADYPALEPLKKIPSVLRAVSVHEVDVSDSEAEEEKRDDTFGTKYRYQVHEETSEKKKATTTTTTVKATSGEQEESL</sequence>
<dbReference type="EMBL" id="GL376627">
    <property type="status" value="NOT_ANNOTATED_CDS"/>
    <property type="molecule type" value="Genomic_DNA"/>
</dbReference>
<evidence type="ECO:0000313" key="4">
    <source>
        <dbReference type="Proteomes" id="UP000019132"/>
    </source>
</evidence>
<dbReference type="InParanoid" id="K3X7T7"/>
<keyword evidence="2" id="KW-0812">Transmembrane</keyword>
<feature type="compositionally biased region" description="Low complexity" evidence="1">
    <location>
        <begin position="347"/>
        <end position="357"/>
    </location>
</feature>
<dbReference type="EnsemblProtists" id="PYU1_T013286">
    <property type="protein sequence ID" value="PYU1_T013286"/>
    <property type="gene ID" value="PYU1_G013257"/>
</dbReference>
<dbReference type="Proteomes" id="UP000019132">
    <property type="component" value="Unassembled WGS sequence"/>
</dbReference>
<feature type="transmembrane region" description="Helical" evidence="2">
    <location>
        <begin position="199"/>
        <end position="223"/>
    </location>
</feature>
<reference evidence="3" key="3">
    <citation type="submission" date="2015-02" db="UniProtKB">
        <authorList>
            <consortium name="EnsemblProtists"/>
        </authorList>
    </citation>
    <scope>IDENTIFICATION</scope>
    <source>
        <strain evidence="3">DAOM BR144</strain>
    </source>
</reference>
<feature type="compositionally biased region" description="Basic and acidic residues" evidence="1">
    <location>
        <begin position="335"/>
        <end position="345"/>
    </location>
</feature>
<dbReference type="eggNOG" id="ENOG502S3IH">
    <property type="taxonomic scope" value="Eukaryota"/>
</dbReference>
<feature type="transmembrane region" description="Helical" evidence="2">
    <location>
        <begin position="150"/>
        <end position="171"/>
    </location>
</feature>